<accession>A0A9P7B6W8</accession>
<feature type="transmembrane region" description="Helical" evidence="2">
    <location>
        <begin position="216"/>
        <end position="242"/>
    </location>
</feature>
<feature type="region of interest" description="Disordered" evidence="1">
    <location>
        <begin position="101"/>
        <end position="132"/>
    </location>
</feature>
<protein>
    <submittedName>
        <fullName evidence="3">Uncharacterized protein</fullName>
    </submittedName>
</protein>
<dbReference type="OrthoDB" id="10679478at2759"/>
<keyword evidence="4" id="KW-1185">Reference proteome</keyword>
<sequence length="334" mass="35518">MSTEQARLSERDALLRQTETIHVSKQDVQEGYDVDLLDLQPRGLGSNSPSAPAMTILPVPARPDLSHLPSSPSASIETIMTEPVSPLPASSSLQFVTALPSPALSDGQSSPRRVHLSRPASNHPRNAAQSYAARARAAEIAHEARNKEDRPAGKWWAFWKPTGGSGTGAVYSEMKPEGDHHAEEDDNEKERHDYSEPEPVVGSARNRLCCGVERRMWMWIGALVLVCILIGVAVGVGVGVGLKNQDGDGEPEADTAVRPPLLGGQTSAMTPSFSTVTEAESSAAAIESSISCEPDPLPTSTEDPWAPTDVASPEAPTEAASPEVPTQDEPAEGW</sequence>
<evidence type="ECO:0000256" key="2">
    <source>
        <dbReference type="SAM" id="Phobius"/>
    </source>
</evidence>
<name>A0A9P7B6W8_RHOMI</name>
<evidence type="ECO:0000313" key="4">
    <source>
        <dbReference type="Proteomes" id="UP000777482"/>
    </source>
</evidence>
<feature type="compositionally biased region" description="Basic and acidic residues" evidence="1">
    <location>
        <begin position="174"/>
        <end position="195"/>
    </location>
</feature>
<feature type="compositionally biased region" description="Low complexity" evidence="1">
    <location>
        <begin position="310"/>
        <end position="325"/>
    </location>
</feature>
<feature type="region of interest" description="Disordered" evidence="1">
    <location>
        <begin position="170"/>
        <end position="200"/>
    </location>
</feature>
<proteinExistence type="predicted"/>
<feature type="compositionally biased region" description="Polar residues" evidence="1">
    <location>
        <begin position="264"/>
        <end position="277"/>
    </location>
</feature>
<dbReference type="AlphaFoldDB" id="A0A9P7B6W8"/>
<comment type="caution">
    <text evidence="3">The sequence shown here is derived from an EMBL/GenBank/DDBJ whole genome shotgun (WGS) entry which is preliminary data.</text>
</comment>
<feature type="region of interest" description="Disordered" evidence="1">
    <location>
        <begin position="244"/>
        <end position="334"/>
    </location>
</feature>
<evidence type="ECO:0000313" key="3">
    <source>
        <dbReference type="EMBL" id="KAG0661675.1"/>
    </source>
</evidence>
<keyword evidence="2" id="KW-1133">Transmembrane helix</keyword>
<reference evidence="3 4" key="1">
    <citation type="submission" date="2020-11" db="EMBL/GenBank/DDBJ databases">
        <title>Kefir isolates.</title>
        <authorList>
            <person name="Marcisauskas S."/>
            <person name="Kim Y."/>
            <person name="Blasche S."/>
        </authorList>
    </citation>
    <scope>NUCLEOTIDE SEQUENCE [LARGE SCALE GENOMIC DNA]</scope>
    <source>
        <strain evidence="3 4">KR</strain>
    </source>
</reference>
<organism evidence="3 4">
    <name type="scientific">Rhodotorula mucilaginosa</name>
    <name type="common">Yeast</name>
    <name type="synonym">Rhodotorula rubra</name>
    <dbReference type="NCBI Taxonomy" id="5537"/>
    <lineage>
        <taxon>Eukaryota</taxon>
        <taxon>Fungi</taxon>
        <taxon>Dikarya</taxon>
        <taxon>Basidiomycota</taxon>
        <taxon>Pucciniomycotina</taxon>
        <taxon>Microbotryomycetes</taxon>
        <taxon>Sporidiobolales</taxon>
        <taxon>Sporidiobolaceae</taxon>
        <taxon>Rhodotorula</taxon>
    </lineage>
</organism>
<evidence type="ECO:0000256" key="1">
    <source>
        <dbReference type="SAM" id="MobiDB-lite"/>
    </source>
</evidence>
<feature type="compositionally biased region" description="Low complexity" evidence="1">
    <location>
        <begin position="278"/>
        <end position="291"/>
    </location>
</feature>
<keyword evidence="2" id="KW-0812">Transmembrane</keyword>
<dbReference type="Proteomes" id="UP000777482">
    <property type="component" value="Unassembled WGS sequence"/>
</dbReference>
<keyword evidence="2" id="KW-0472">Membrane</keyword>
<dbReference type="EMBL" id="PUHQ01000033">
    <property type="protein sequence ID" value="KAG0661675.1"/>
    <property type="molecule type" value="Genomic_DNA"/>
</dbReference>
<gene>
    <name evidence="3" type="ORF">C6P46_003896</name>
</gene>